<evidence type="ECO:0000313" key="2">
    <source>
        <dbReference type="EMBL" id="QAS70278.1"/>
    </source>
</evidence>
<reference evidence="2" key="3">
    <citation type="submission" date="2020-01" db="EMBL/GenBank/DDBJ databases">
        <authorList>
            <person name="Cousin F.J."/>
            <person name="Le Guellec R."/>
            <person name="Cretenet M."/>
        </authorList>
    </citation>
    <scope>NUCLEOTIDE SEQUENCE</scope>
    <source>
        <strain evidence="2">UCMA 15228</strain>
    </source>
</reference>
<accession>A0AAJ1VN66</accession>
<dbReference type="Proteomes" id="UP000286907">
    <property type="component" value="Chromosome"/>
</dbReference>
<name>A0AAJ1VN66_9LACO</name>
<evidence type="ECO:0000313" key="4">
    <source>
        <dbReference type="Proteomes" id="UP001167919"/>
    </source>
</evidence>
<dbReference type="RefSeq" id="WP_128686747.1">
    <property type="nucleotide sequence ID" value="NZ_CP029684.2"/>
</dbReference>
<dbReference type="AlphaFoldDB" id="A0AAJ1VN66"/>
<reference evidence="1" key="2">
    <citation type="submission" date="2019-01" db="EMBL/GenBank/DDBJ databases">
        <title>Oenococcus sicerae UCMA17102.</title>
        <authorList>
            <person name="Cousin F.J."/>
            <person name="Le Guellec R."/>
            <person name="Cretenet M."/>
        </authorList>
    </citation>
    <scope>NUCLEOTIDE SEQUENCE</scope>
    <source>
        <strain evidence="1">UCMA17102</strain>
    </source>
</reference>
<dbReference type="EMBL" id="SDWY01000001">
    <property type="protein sequence ID" value="MDN6899589.1"/>
    <property type="molecule type" value="Genomic_DNA"/>
</dbReference>
<keyword evidence="3" id="KW-1185">Reference proteome</keyword>
<dbReference type="Proteomes" id="UP001167919">
    <property type="component" value="Unassembled WGS sequence"/>
</dbReference>
<protein>
    <submittedName>
        <fullName evidence="1">Uncharacterized protein</fullName>
    </submittedName>
</protein>
<evidence type="ECO:0000313" key="1">
    <source>
        <dbReference type="EMBL" id="MDN6899589.1"/>
    </source>
</evidence>
<dbReference type="EMBL" id="CP029684">
    <property type="protein sequence ID" value="QAS70278.1"/>
    <property type="molecule type" value="Genomic_DNA"/>
</dbReference>
<evidence type="ECO:0000313" key="3">
    <source>
        <dbReference type="Proteomes" id="UP000286907"/>
    </source>
</evidence>
<proteinExistence type="predicted"/>
<organism evidence="1 4">
    <name type="scientific">Oenococcus sicerae</name>
    <dbReference type="NCBI Taxonomy" id="2203724"/>
    <lineage>
        <taxon>Bacteria</taxon>
        <taxon>Bacillati</taxon>
        <taxon>Bacillota</taxon>
        <taxon>Bacilli</taxon>
        <taxon>Lactobacillales</taxon>
        <taxon>Lactobacillaceae</taxon>
        <taxon>Oenococcus</taxon>
    </lineage>
</organism>
<gene>
    <name evidence="2" type="ORF">DLJ48_06965</name>
    <name evidence="1" type="ORF">EVC35_01015</name>
</gene>
<sequence length="80" mass="9367">MKKELISSALKTFTFIYQHVDKDDASWKSNIVITPEFVNDCNILEDLDLIEIQLNNDPDYHIRITNKGMHFFDSHLDPTL</sequence>
<reference evidence="2 3" key="1">
    <citation type="journal article" date="2019" name="Syst. Appl. Microbiol.">
        <title>Oenococcus sicerae sp. nov., isolated from French cider.</title>
        <authorList>
            <person name="Cousin F.J."/>
            <person name="Le Guellec R."/>
            <person name="Chagnot C."/>
            <person name="Goux D."/>
            <person name="Dalmasso M."/>
            <person name="Laplace J.M."/>
            <person name="Cretenet M."/>
        </authorList>
    </citation>
    <scope>NUCLEOTIDE SEQUENCE [LARGE SCALE GENOMIC DNA]</scope>
    <source>
        <strain evidence="2 3">UCMA 15228</strain>
    </source>
</reference>